<evidence type="ECO:0000259" key="2">
    <source>
        <dbReference type="Pfam" id="PF04865"/>
    </source>
</evidence>
<dbReference type="STRING" id="795797.HacjB3_05355"/>
<keyword evidence="6" id="KW-1185">Reference proteome</keyword>
<organism evidence="3 5">
    <name type="scientific">Halalkalicoccus jeotgali (strain DSM 18796 / CECT 7217 / JCM 14584 / KCTC 4019 / B3)</name>
    <dbReference type="NCBI Taxonomy" id="795797"/>
    <lineage>
        <taxon>Archaea</taxon>
        <taxon>Methanobacteriati</taxon>
        <taxon>Methanobacteriota</taxon>
        <taxon>Stenosarchaea group</taxon>
        <taxon>Halobacteria</taxon>
        <taxon>Halobacteriales</taxon>
        <taxon>Halococcaceae</taxon>
        <taxon>Halalkalicoccus</taxon>
    </lineage>
</organism>
<evidence type="ECO:0000313" key="3">
    <source>
        <dbReference type="EMBL" id="ADJ14462.1"/>
    </source>
</evidence>
<dbReference type="Pfam" id="PF04865">
    <property type="entry name" value="Baseplate_J"/>
    <property type="match status" value="1"/>
</dbReference>
<name>D8J9U0_HALJB</name>
<proteinExistence type="predicted"/>
<dbReference type="KEGG" id="hje:HacjB3_05355"/>
<dbReference type="OrthoDB" id="204546at2157"/>
<reference evidence="3 5" key="1">
    <citation type="journal article" date="2010" name="J. Bacteriol.">
        <title>Complete genome sequence of Halalkalicoccus jeotgali B3(T), an extremely halophilic archaeon.</title>
        <authorList>
            <person name="Roh S.W."/>
            <person name="Nam Y.D."/>
            <person name="Nam S.H."/>
            <person name="Choi S.H."/>
            <person name="Park H.S."/>
            <person name="Bae J.W."/>
        </authorList>
    </citation>
    <scope>NUCLEOTIDE SEQUENCE [LARGE SCALE GENOMIC DNA]</scope>
    <source>
        <strain evidence="3">B3</strain>
        <strain evidence="5">DSM 18796 / CECT 7217 / JCM 14584 / KCTC 4019 / B3</strain>
    </source>
</reference>
<dbReference type="InterPro" id="IPR006949">
    <property type="entry name" value="Barrel_Baseplate_J-like"/>
</dbReference>
<dbReference type="EMBL" id="CP002062">
    <property type="protein sequence ID" value="ADJ14462.1"/>
    <property type="molecule type" value="Genomic_DNA"/>
</dbReference>
<accession>D8J9U0</accession>
<dbReference type="PATRIC" id="fig|795797.18.peg.1073"/>
<reference evidence="4 6" key="2">
    <citation type="journal article" date="2014" name="PLoS Genet.">
        <title>Phylogenetically driven sequencing of extremely halophilic archaea reveals strategies for static and dynamic osmo-response.</title>
        <authorList>
            <person name="Becker E.A."/>
            <person name="Seitzer P.M."/>
            <person name="Tritt A."/>
            <person name="Larsen D."/>
            <person name="Krusor M."/>
            <person name="Yao A.I."/>
            <person name="Wu D."/>
            <person name="Madern D."/>
            <person name="Eisen J.A."/>
            <person name="Darling A.E."/>
            <person name="Facciotti M.T."/>
        </authorList>
    </citation>
    <scope>NUCLEOTIDE SEQUENCE [LARGE SCALE GENOMIC DNA]</scope>
    <source>
        <strain evidence="4">B3</strain>
        <strain evidence="6">DSM 18796 / CECT 7217 / JCM 14584 / KCTC 4019 / B3</strain>
    </source>
</reference>
<dbReference type="Proteomes" id="UP000000390">
    <property type="component" value="Chromosome"/>
</dbReference>
<evidence type="ECO:0000313" key="5">
    <source>
        <dbReference type="Proteomes" id="UP000000390"/>
    </source>
</evidence>
<dbReference type="RefSeq" id="WP_008414598.1">
    <property type="nucleotide sequence ID" value="NC_014297.1"/>
</dbReference>
<protein>
    <submittedName>
        <fullName evidence="3">Baseplate J family protein</fullName>
    </submittedName>
</protein>
<sequence length="460" mass="50623">MSAIPDNEGFGITDLFSEYGVTRQGFQRPPVDHIWEVFVREAEDRFGKQITAVSEAELQYVEMAVLWTYTYFETLEALYYAGYYSHARDAQLDYLLEIVGFRRLERREATGEVAFTAANGTVSNDRLIQARTRVATRADEETEEIIFETTEPVTLREGESEVRQVPIRAVDPLDQTADLDDDQIGAATNVDAGTIERIIDPILGVGEVTNPLPTGGSGERADGTPYNFVSGRDRETDTQFRRRYEASLAFGGRATVDALEASIRNGGNGEIVQSVTVQEELPIVDNGDGTYSGRQFRPIVALEEDTPPARDEVIQAIYETRAGGIQSVGEYSGVATQATGEDYGDGLAFDPAEKIQIYVSAELETTDQFPYDGIDQLVENIVSRIGGELNGERYRGTEIGEDVYYHWILGDILDDSVPGWNEYNYIHIGTDPSPTGTSSVAIGDAELAVTGPDNITIQTV</sequence>
<evidence type="ECO:0000313" key="4">
    <source>
        <dbReference type="EMBL" id="ELY40176.1"/>
    </source>
</evidence>
<dbReference type="EMBL" id="AOHV01000010">
    <property type="protein sequence ID" value="ELY40176.1"/>
    <property type="molecule type" value="Genomic_DNA"/>
</dbReference>
<evidence type="ECO:0000313" key="6">
    <source>
        <dbReference type="Proteomes" id="UP000011645"/>
    </source>
</evidence>
<dbReference type="HOGENOM" id="CLU_593984_0_0_2"/>
<dbReference type="Proteomes" id="UP000011645">
    <property type="component" value="Unassembled WGS sequence"/>
</dbReference>
<evidence type="ECO:0000256" key="1">
    <source>
        <dbReference type="SAM" id="MobiDB-lite"/>
    </source>
</evidence>
<dbReference type="eggNOG" id="arCOG10307">
    <property type="taxonomic scope" value="Archaea"/>
</dbReference>
<dbReference type="AlphaFoldDB" id="D8J9U0"/>
<feature type="domain" description="Baseplate protein J-like barrel" evidence="2">
    <location>
        <begin position="113"/>
        <end position="216"/>
    </location>
</feature>
<dbReference type="GeneID" id="9418875"/>
<gene>
    <name evidence="3" type="ordered locus">HacjB3_05355</name>
    <name evidence="4" type="ORF">C497_03730</name>
</gene>
<feature type="region of interest" description="Disordered" evidence="1">
    <location>
        <begin position="211"/>
        <end position="231"/>
    </location>
</feature>